<comment type="subcellular location">
    <subcellularLocation>
        <location evidence="8">Cytoplasm</location>
    </subcellularLocation>
</comment>
<comment type="catalytic activity">
    <reaction evidence="8 10">
        <text>IMP + L-aspartate + GTP = N(6)-(1,2-dicarboxyethyl)-AMP + GDP + phosphate + 2 H(+)</text>
        <dbReference type="Rhea" id="RHEA:15753"/>
        <dbReference type="ChEBI" id="CHEBI:15378"/>
        <dbReference type="ChEBI" id="CHEBI:29991"/>
        <dbReference type="ChEBI" id="CHEBI:37565"/>
        <dbReference type="ChEBI" id="CHEBI:43474"/>
        <dbReference type="ChEBI" id="CHEBI:57567"/>
        <dbReference type="ChEBI" id="CHEBI:58053"/>
        <dbReference type="ChEBI" id="CHEBI:58189"/>
        <dbReference type="EC" id="6.3.4.4"/>
    </reaction>
</comment>
<feature type="binding site" evidence="8">
    <location>
        <begin position="412"/>
        <end position="414"/>
    </location>
    <ligand>
        <name>GTP</name>
        <dbReference type="ChEBI" id="CHEBI:37565"/>
    </ligand>
</feature>
<dbReference type="InterPro" id="IPR018220">
    <property type="entry name" value="Adenylosuccin_syn_GTP-bd"/>
</dbReference>
<dbReference type="NCBIfam" id="NF002223">
    <property type="entry name" value="PRK01117.1"/>
    <property type="match status" value="1"/>
</dbReference>
<keyword evidence="12" id="KW-1185">Reference proteome</keyword>
<keyword evidence="6 8" id="KW-0460">Magnesium</keyword>
<feature type="binding site" evidence="8">
    <location>
        <position position="142"/>
    </location>
    <ligand>
        <name>IMP</name>
        <dbReference type="ChEBI" id="CHEBI:58053"/>
        <note>ligand shared between dimeric partners</note>
    </ligand>
</feature>
<dbReference type="SUPFAM" id="SSF52540">
    <property type="entry name" value="P-loop containing nucleoside triphosphate hydrolases"/>
    <property type="match status" value="1"/>
</dbReference>
<dbReference type="RefSeq" id="WP_205009594.1">
    <property type="nucleotide sequence ID" value="NZ_JAFBEH010000018.1"/>
</dbReference>
<accession>A0ABS2PS54</accession>
<dbReference type="PANTHER" id="PTHR11846">
    <property type="entry name" value="ADENYLOSUCCINATE SYNTHETASE"/>
    <property type="match status" value="1"/>
</dbReference>
<dbReference type="PANTHER" id="PTHR11846:SF0">
    <property type="entry name" value="ADENYLOSUCCINATE SYNTHETASE"/>
    <property type="match status" value="1"/>
</dbReference>
<sequence>MTSVVVVGTQWGDEGKGKITDFLSQDAEVIARYQGGDNAGHTIVIDGKKFKLHLIPSGIFFPEKISVIGNGVVVNPKSLVKELAYLHEEGVSTDSLRISDRAHVILPYHIKLDQLQEAAKGDNKIGTTNKGIGPAYMDKAARVGIRIADLLDKEIFAERLKINLEEKNRQFTKLYDDTAIDFDDIFEEYYEYGQQIKKYVTDTSVILNDALDAGKRVLFEGAQGVMLDIDQGTYPFVTSSNPVAGGVTIGSGVGPSKINKVVGVCKAYTSRVGDGPFPTELFDEVGERIREIGHEYGTTTGRPRRVGWFDSVVMRHSRRVSGITNLSLNSIDVLSGLDTVKICVAYDLDGERIDHYPASLEQLKRCKPIYEELPGWQEDITGVRSLEDLPENARNYVRRVGELVGVRISTFSVGPDRDQTNILESVWANI</sequence>
<evidence type="ECO:0000256" key="5">
    <source>
        <dbReference type="ARBA" id="ARBA00022755"/>
    </source>
</evidence>
<dbReference type="Pfam" id="PF00709">
    <property type="entry name" value="Adenylsucc_synt"/>
    <property type="match status" value="1"/>
</dbReference>
<comment type="cofactor">
    <cofactor evidence="8">
        <name>Mg(2+)</name>
        <dbReference type="ChEBI" id="CHEBI:18420"/>
    </cofactor>
    <text evidence="8">Binds 1 Mg(2+) ion per subunit.</text>
</comment>
<evidence type="ECO:0000256" key="8">
    <source>
        <dbReference type="HAMAP-Rule" id="MF_00011"/>
    </source>
</evidence>
<keyword evidence="5 8" id="KW-0658">Purine biosynthesis</keyword>
<dbReference type="InterPro" id="IPR042110">
    <property type="entry name" value="Adenylosuccinate_synth_dom2"/>
</dbReference>
<dbReference type="CDD" id="cd03108">
    <property type="entry name" value="AdSS"/>
    <property type="match status" value="1"/>
</dbReference>
<feature type="binding site" evidence="8">
    <location>
        <position position="40"/>
    </location>
    <ligand>
        <name>Mg(2+)</name>
        <dbReference type="ChEBI" id="CHEBI:18420"/>
    </ligand>
</feature>
<dbReference type="Gene3D" id="3.40.440.10">
    <property type="entry name" value="Adenylosuccinate Synthetase, subunit A, domain 1"/>
    <property type="match status" value="1"/>
</dbReference>
<reference evidence="11 12" key="1">
    <citation type="submission" date="2021-01" db="EMBL/GenBank/DDBJ databases">
        <title>Genomic Encyclopedia of Type Strains, Phase IV (KMG-IV): sequencing the most valuable type-strain genomes for metagenomic binning, comparative biology and taxonomic classification.</title>
        <authorList>
            <person name="Goeker M."/>
        </authorList>
    </citation>
    <scope>NUCLEOTIDE SEQUENCE [LARGE SCALE GENOMIC DNA]</scope>
    <source>
        <strain evidence="11 12">DSM 27382</strain>
    </source>
</reference>
<evidence type="ECO:0000256" key="7">
    <source>
        <dbReference type="ARBA" id="ARBA00023134"/>
    </source>
</evidence>
<feature type="binding site" description="in other chain" evidence="8">
    <location>
        <position position="238"/>
    </location>
    <ligand>
        <name>IMP</name>
        <dbReference type="ChEBI" id="CHEBI:58053"/>
        <note>ligand shared between dimeric partners</note>
    </ligand>
</feature>
<gene>
    <name evidence="8" type="primary">purA</name>
    <name evidence="11" type="ORF">JOC28_001055</name>
</gene>
<evidence type="ECO:0000256" key="4">
    <source>
        <dbReference type="ARBA" id="ARBA00022741"/>
    </source>
</evidence>
<dbReference type="Gene3D" id="3.90.170.10">
    <property type="entry name" value="Adenylosuccinate Synthetase, subunit A, domain 3"/>
    <property type="match status" value="1"/>
</dbReference>
<dbReference type="EC" id="6.3.4.4" evidence="8 10"/>
<dbReference type="Proteomes" id="UP000697472">
    <property type="component" value="Unassembled WGS sequence"/>
</dbReference>
<dbReference type="NCBIfam" id="TIGR00184">
    <property type="entry name" value="purA"/>
    <property type="match status" value="1"/>
</dbReference>
<evidence type="ECO:0000313" key="11">
    <source>
        <dbReference type="EMBL" id="MBM7642758.1"/>
    </source>
</evidence>
<protein>
    <recommendedName>
        <fullName evidence="8 10">Adenylosuccinate synthetase</fullName>
        <shortName evidence="8">AMPSase</shortName>
        <shortName evidence="8">AdSS</shortName>
        <ecNumber evidence="8 10">6.3.4.4</ecNumber>
    </recommendedName>
    <alternativeName>
        <fullName evidence="8">IMP--aspartate ligase</fullName>
    </alternativeName>
</protein>
<keyword evidence="4 8" id="KW-0547">Nucleotide-binding</keyword>
<dbReference type="GO" id="GO:0004019">
    <property type="term" value="F:adenylosuccinate synthase activity"/>
    <property type="evidence" value="ECO:0007669"/>
    <property type="project" value="UniProtKB-EC"/>
</dbReference>
<feature type="binding site" evidence="8">
    <location>
        <begin position="330"/>
        <end position="332"/>
    </location>
    <ligand>
        <name>GTP</name>
        <dbReference type="ChEBI" id="CHEBI:37565"/>
    </ligand>
</feature>
<feature type="binding site" evidence="8">
    <location>
        <begin position="298"/>
        <end position="304"/>
    </location>
    <ligand>
        <name>substrate</name>
    </ligand>
</feature>
<dbReference type="InterPro" id="IPR042111">
    <property type="entry name" value="Adenylosuccinate_synth_dom3"/>
</dbReference>
<dbReference type="InterPro" id="IPR033128">
    <property type="entry name" value="Adenylosuccin_syn_Lys_AS"/>
</dbReference>
<feature type="binding site" evidence="8">
    <location>
        <begin position="12"/>
        <end position="18"/>
    </location>
    <ligand>
        <name>GTP</name>
        <dbReference type="ChEBI" id="CHEBI:37565"/>
    </ligand>
</feature>
<feature type="binding site" description="in other chain" evidence="8">
    <location>
        <begin position="38"/>
        <end position="41"/>
    </location>
    <ligand>
        <name>IMP</name>
        <dbReference type="ChEBI" id="CHEBI:58053"/>
        <note>ligand shared between dimeric partners</note>
    </ligand>
</feature>
<name>A0ABS2PS54_9STRE</name>
<dbReference type="Gene3D" id="1.10.300.10">
    <property type="entry name" value="Adenylosuccinate Synthetase, subunit A, domain 2"/>
    <property type="match status" value="1"/>
</dbReference>
<evidence type="ECO:0000256" key="9">
    <source>
        <dbReference type="PROSITE-ProRule" id="PRU10134"/>
    </source>
</evidence>
<evidence type="ECO:0000256" key="10">
    <source>
        <dbReference type="RuleBase" id="RU000520"/>
    </source>
</evidence>
<keyword evidence="2 8" id="KW-0436">Ligase</keyword>
<evidence type="ECO:0000313" key="12">
    <source>
        <dbReference type="Proteomes" id="UP000697472"/>
    </source>
</evidence>
<comment type="subunit">
    <text evidence="1 8">Homodimer.</text>
</comment>
<dbReference type="SMART" id="SM00788">
    <property type="entry name" value="Adenylsucc_synt"/>
    <property type="match status" value="1"/>
</dbReference>
<comment type="function">
    <text evidence="8">Plays an important role in the de novo pathway of purine nucleotide biosynthesis. Catalyzes the first committed step in the biosynthesis of AMP from IMP.</text>
</comment>
<feature type="binding site" evidence="8">
    <location>
        <position position="13"/>
    </location>
    <ligand>
        <name>Mg(2+)</name>
        <dbReference type="ChEBI" id="CHEBI:18420"/>
    </ligand>
</feature>
<dbReference type="InterPro" id="IPR027417">
    <property type="entry name" value="P-loop_NTPase"/>
</dbReference>
<feature type="binding site" description="in other chain" evidence="8">
    <location>
        <begin position="13"/>
        <end position="16"/>
    </location>
    <ligand>
        <name>IMP</name>
        <dbReference type="ChEBI" id="CHEBI:58053"/>
        <note>ligand shared between dimeric partners</note>
    </ligand>
</feature>
<dbReference type="PROSITE" id="PS01266">
    <property type="entry name" value="ADENYLOSUCCIN_SYN_1"/>
    <property type="match status" value="1"/>
</dbReference>
<dbReference type="InterPro" id="IPR042109">
    <property type="entry name" value="Adenylosuccinate_synth_dom1"/>
</dbReference>
<comment type="similarity">
    <text evidence="8 10">Belongs to the adenylosuccinate synthetase family.</text>
</comment>
<feature type="binding site" description="in other chain" evidence="8">
    <location>
        <position position="223"/>
    </location>
    <ligand>
        <name>IMP</name>
        <dbReference type="ChEBI" id="CHEBI:58053"/>
        <note>ligand shared between dimeric partners</note>
    </ligand>
</feature>
<dbReference type="PROSITE" id="PS00513">
    <property type="entry name" value="ADENYLOSUCCIN_SYN_2"/>
    <property type="match status" value="1"/>
</dbReference>
<feature type="binding site" description="in other chain" evidence="8">
    <location>
        <position position="128"/>
    </location>
    <ligand>
        <name>IMP</name>
        <dbReference type="ChEBI" id="CHEBI:58053"/>
        <note>ligand shared between dimeric partners</note>
    </ligand>
</feature>
<evidence type="ECO:0000256" key="2">
    <source>
        <dbReference type="ARBA" id="ARBA00022598"/>
    </source>
</evidence>
<evidence type="ECO:0000256" key="1">
    <source>
        <dbReference type="ARBA" id="ARBA00011738"/>
    </source>
</evidence>
<dbReference type="EMBL" id="JAFBEH010000018">
    <property type="protein sequence ID" value="MBM7642758.1"/>
    <property type="molecule type" value="Genomic_DNA"/>
</dbReference>
<organism evidence="11 12">
    <name type="scientific">Streptococcus loxodontisalivarius</name>
    <dbReference type="NCBI Taxonomy" id="1349415"/>
    <lineage>
        <taxon>Bacteria</taxon>
        <taxon>Bacillati</taxon>
        <taxon>Bacillota</taxon>
        <taxon>Bacilli</taxon>
        <taxon>Lactobacillales</taxon>
        <taxon>Streptococcaceae</taxon>
        <taxon>Streptococcus</taxon>
    </lineage>
</organism>
<feature type="active site" evidence="9">
    <location>
        <position position="139"/>
    </location>
</feature>
<proteinExistence type="inferred from homology"/>
<feature type="binding site" description="in other chain" evidence="8">
    <location>
        <position position="302"/>
    </location>
    <ligand>
        <name>IMP</name>
        <dbReference type="ChEBI" id="CHEBI:58053"/>
        <note>ligand shared between dimeric partners</note>
    </ligand>
</feature>
<keyword evidence="8" id="KW-0963">Cytoplasm</keyword>
<comment type="pathway">
    <text evidence="8 10">Purine metabolism; AMP biosynthesis via de novo pathway; AMP from IMP: step 1/2.</text>
</comment>
<comment type="caution">
    <text evidence="11">The sequence shown here is derived from an EMBL/GenBank/DDBJ whole genome shotgun (WGS) entry which is preliminary data.</text>
</comment>
<evidence type="ECO:0000256" key="3">
    <source>
        <dbReference type="ARBA" id="ARBA00022723"/>
    </source>
</evidence>
<feature type="binding site" evidence="8">
    <location>
        <position position="304"/>
    </location>
    <ligand>
        <name>GTP</name>
        <dbReference type="ChEBI" id="CHEBI:37565"/>
    </ligand>
</feature>
<feature type="binding site" evidence="8">
    <location>
        <begin position="40"/>
        <end position="42"/>
    </location>
    <ligand>
        <name>GTP</name>
        <dbReference type="ChEBI" id="CHEBI:37565"/>
    </ligand>
</feature>
<feature type="active site" description="Proton donor" evidence="8">
    <location>
        <position position="41"/>
    </location>
</feature>
<evidence type="ECO:0000256" key="6">
    <source>
        <dbReference type="ARBA" id="ARBA00022842"/>
    </source>
</evidence>
<dbReference type="HAMAP" id="MF_00011">
    <property type="entry name" value="Adenylosucc_synth"/>
    <property type="match status" value="1"/>
</dbReference>
<keyword evidence="7 8" id="KW-0342">GTP-binding</keyword>
<feature type="active site" description="Proton acceptor" evidence="8">
    <location>
        <position position="13"/>
    </location>
</feature>
<keyword evidence="3 8" id="KW-0479">Metal-binding</keyword>
<dbReference type="InterPro" id="IPR001114">
    <property type="entry name" value="Adenylosuccinate_synthetase"/>
</dbReference>